<reference evidence="3 4" key="1">
    <citation type="submission" date="2023-01" db="EMBL/GenBank/DDBJ databases">
        <title>Analysis of 21 Apiospora genomes using comparative genomics revels a genus with tremendous synthesis potential of carbohydrate active enzymes and secondary metabolites.</title>
        <authorList>
            <person name="Sorensen T."/>
        </authorList>
    </citation>
    <scope>NUCLEOTIDE SEQUENCE [LARGE SCALE GENOMIC DNA]</scope>
    <source>
        <strain evidence="3 4">CBS 117206</strain>
    </source>
</reference>
<accession>A0AAW0Q579</accession>
<dbReference type="PANTHER" id="PTHR44329">
    <property type="entry name" value="SERINE/THREONINE-PROTEIN KINASE TNNI3K-RELATED"/>
    <property type="match status" value="1"/>
</dbReference>
<evidence type="ECO:0000313" key="4">
    <source>
        <dbReference type="Proteomes" id="UP001392437"/>
    </source>
</evidence>
<dbReference type="Pfam" id="PF00069">
    <property type="entry name" value="Pkinase"/>
    <property type="match status" value="1"/>
</dbReference>
<sequence>MTRSTKPSSTRSTKSSSSESSDSMCDLEIIGQGGSGLVFSVTHTTVIKVPIPSPFGLQAFQRERDIYQRFRKRPSEYVVECRDTEHSSGLFLERCVESVRSRLRRMRSGDNGFPKIGDEDALALTRRWAYQAAEGLAYVHSQRVIQADVGCHNMLLDRRDDLKLADFSGSSITDMPDCPALVTYDTRSRLPNIDEPNRASDLFALGSAIYEMATGDLPYPSLPAREVQRLFFQREFPNLDRPGICPAIAQVIRRCWLVDTPAGFKSTKEVARELRCYYSGKTNREPRVAETTPTAAKTLLESLDGRAPSLFR</sequence>
<dbReference type="SMART" id="SM00220">
    <property type="entry name" value="S_TKc"/>
    <property type="match status" value="1"/>
</dbReference>
<dbReference type="GO" id="GO:0005524">
    <property type="term" value="F:ATP binding"/>
    <property type="evidence" value="ECO:0007669"/>
    <property type="project" value="InterPro"/>
</dbReference>
<dbReference type="Gene3D" id="1.10.510.10">
    <property type="entry name" value="Transferase(Phosphotransferase) domain 1"/>
    <property type="match status" value="1"/>
</dbReference>
<protein>
    <recommendedName>
        <fullName evidence="2">Protein kinase domain-containing protein</fullName>
    </recommendedName>
</protein>
<dbReference type="AlphaFoldDB" id="A0AAW0Q579"/>
<dbReference type="Proteomes" id="UP001392437">
    <property type="component" value="Unassembled WGS sequence"/>
</dbReference>
<dbReference type="EMBL" id="JAQQWP010000012">
    <property type="protein sequence ID" value="KAK8092964.1"/>
    <property type="molecule type" value="Genomic_DNA"/>
</dbReference>
<name>A0AAW0Q579_9PEZI</name>
<organism evidence="3 4">
    <name type="scientific">Apiospora kogelbergensis</name>
    <dbReference type="NCBI Taxonomy" id="1337665"/>
    <lineage>
        <taxon>Eukaryota</taxon>
        <taxon>Fungi</taxon>
        <taxon>Dikarya</taxon>
        <taxon>Ascomycota</taxon>
        <taxon>Pezizomycotina</taxon>
        <taxon>Sordariomycetes</taxon>
        <taxon>Xylariomycetidae</taxon>
        <taxon>Amphisphaeriales</taxon>
        <taxon>Apiosporaceae</taxon>
        <taxon>Apiospora</taxon>
    </lineage>
</organism>
<proteinExistence type="predicted"/>
<keyword evidence="4" id="KW-1185">Reference proteome</keyword>
<feature type="domain" description="Protein kinase" evidence="2">
    <location>
        <begin position="24"/>
        <end position="278"/>
    </location>
</feature>
<feature type="compositionally biased region" description="Low complexity" evidence="1">
    <location>
        <begin position="1"/>
        <end position="23"/>
    </location>
</feature>
<feature type="region of interest" description="Disordered" evidence="1">
    <location>
        <begin position="1"/>
        <end position="24"/>
    </location>
</feature>
<dbReference type="InterPro" id="IPR000719">
    <property type="entry name" value="Prot_kinase_dom"/>
</dbReference>
<dbReference type="InterPro" id="IPR051681">
    <property type="entry name" value="Ser/Thr_Kinases-Pseudokinases"/>
</dbReference>
<evidence type="ECO:0000256" key="1">
    <source>
        <dbReference type="SAM" id="MobiDB-lite"/>
    </source>
</evidence>
<gene>
    <name evidence="3" type="ORF">PG999_014551</name>
</gene>
<dbReference type="GO" id="GO:0004674">
    <property type="term" value="F:protein serine/threonine kinase activity"/>
    <property type="evidence" value="ECO:0007669"/>
    <property type="project" value="TreeGrafter"/>
</dbReference>
<evidence type="ECO:0000313" key="3">
    <source>
        <dbReference type="EMBL" id="KAK8092964.1"/>
    </source>
</evidence>
<evidence type="ECO:0000259" key="2">
    <source>
        <dbReference type="PROSITE" id="PS50011"/>
    </source>
</evidence>
<comment type="caution">
    <text evidence="3">The sequence shown here is derived from an EMBL/GenBank/DDBJ whole genome shotgun (WGS) entry which is preliminary data.</text>
</comment>
<dbReference type="SUPFAM" id="SSF56112">
    <property type="entry name" value="Protein kinase-like (PK-like)"/>
    <property type="match status" value="1"/>
</dbReference>
<dbReference type="InterPro" id="IPR011009">
    <property type="entry name" value="Kinase-like_dom_sf"/>
</dbReference>
<dbReference type="PROSITE" id="PS50011">
    <property type="entry name" value="PROTEIN_KINASE_DOM"/>
    <property type="match status" value="1"/>
</dbReference>